<dbReference type="SUPFAM" id="SSF101386">
    <property type="entry name" value="all-alpha NTP pyrophosphatases"/>
    <property type="match status" value="1"/>
</dbReference>
<comment type="caution">
    <text evidence="14">The sequence shown here is derived from an EMBL/GenBank/DDBJ whole genome shotgun (WGS) entry which is preliminary data.</text>
</comment>
<comment type="pathway">
    <text evidence="4">Amino-acid biosynthesis; L-histidine biosynthesis; L-histidine from 5-phospho-alpha-D-ribose 1-diphosphate: step 2/9.</text>
</comment>
<dbReference type="InterPro" id="IPR008179">
    <property type="entry name" value="HisE"/>
</dbReference>
<keyword evidence="7" id="KW-0028">Amino-acid biosynthesis</keyword>
<dbReference type="InterPro" id="IPR023019">
    <property type="entry name" value="His_synth_HisIE"/>
</dbReference>
<dbReference type="PANTHER" id="PTHR42945:SF1">
    <property type="entry name" value="HISTIDINE BIOSYNTHESIS BIFUNCTIONAL PROTEIN HIS7"/>
    <property type="match status" value="1"/>
</dbReference>
<comment type="similarity">
    <text evidence="6">In the N-terminal section; belongs to the PRA-CH family.</text>
</comment>
<dbReference type="NCBIfam" id="NF000768">
    <property type="entry name" value="PRK00051.1"/>
    <property type="match status" value="1"/>
</dbReference>
<dbReference type="GO" id="GO:0004635">
    <property type="term" value="F:phosphoribosyl-AMP cyclohydrolase activity"/>
    <property type="evidence" value="ECO:0007669"/>
    <property type="project" value="UniProtKB-EC"/>
</dbReference>
<evidence type="ECO:0000256" key="5">
    <source>
        <dbReference type="ARBA" id="ARBA00007731"/>
    </source>
</evidence>
<dbReference type="Gene3D" id="1.10.287.1080">
    <property type="entry name" value="MazG-like"/>
    <property type="match status" value="1"/>
</dbReference>
<evidence type="ECO:0000256" key="6">
    <source>
        <dbReference type="ARBA" id="ARBA00008299"/>
    </source>
</evidence>
<evidence type="ECO:0000256" key="7">
    <source>
        <dbReference type="ARBA" id="ARBA00022605"/>
    </source>
</evidence>
<dbReference type="PANTHER" id="PTHR42945">
    <property type="entry name" value="HISTIDINE BIOSYNTHESIS BIFUNCTIONAL PROTEIN"/>
    <property type="match status" value="1"/>
</dbReference>
<evidence type="ECO:0000256" key="3">
    <source>
        <dbReference type="ARBA" id="ARBA00005169"/>
    </source>
</evidence>
<dbReference type="GO" id="GO:0000105">
    <property type="term" value="P:L-histidine biosynthetic process"/>
    <property type="evidence" value="ECO:0007669"/>
    <property type="project" value="UniProtKB-KW"/>
</dbReference>
<evidence type="ECO:0000313" key="14">
    <source>
        <dbReference type="EMBL" id="CAI8018221.1"/>
    </source>
</evidence>
<comment type="similarity">
    <text evidence="5">In the C-terminal section; belongs to the PRA-PH family.</text>
</comment>
<evidence type="ECO:0000259" key="13">
    <source>
        <dbReference type="Pfam" id="PF01502"/>
    </source>
</evidence>
<dbReference type="InterPro" id="IPR038019">
    <property type="entry name" value="PRib_AMP_CycHydrolase_sf"/>
</dbReference>
<comment type="catalytic activity">
    <reaction evidence="1">
        <text>1-(5-phospho-beta-D-ribosyl)-5'-AMP + H2O = 1-(5-phospho-beta-D-ribosyl)-5-[(5-phospho-beta-D-ribosylamino)methylideneamino]imidazole-4-carboxamide</text>
        <dbReference type="Rhea" id="RHEA:20049"/>
        <dbReference type="ChEBI" id="CHEBI:15377"/>
        <dbReference type="ChEBI" id="CHEBI:58435"/>
        <dbReference type="ChEBI" id="CHEBI:59457"/>
        <dbReference type="EC" id="3.5.4.19"/>
    </reaction>
</comment>
<keyword evidence="10" id="KW-0067">ATP-binding</keyword>
<dbReference type="InterPro" id="IPR002496">
    <property type="entry name" value="PRib_AMP_CycHydrolase_dom"/>
</dbReference>
<keyword evidence="8" id="KW-0547">Nucleotide-binding</keyword>
<evidence type="ECO:0000313" key="15">
    <source>
        <dbReference type="Proteomes" id="UP001174909"/>
    </source>
</evidence>
<dbReference type="HAMAP" id="MF_01019">
    <property type="entry name" value="HisIE"/>
    <property type="match status" value="1"/>
</dbReference>
<dbReference type="NCBIfam" id="TIGR03188">
    <property type="entry name" value="histidine_hisI"/>
    <property type="match status" value="1"/>
</dbReference>
<dbReference type="SUPFAM" id="SSF141734">
    <property type="entry name" value="HisI-like"/>
    <property type="match status" value="1"/>
</dbReference>
<dbReference type="Proteomes" id="UP001174909">
    <property type="component" value="Unassembled WGS sequence"/>
</dbReference>
<organism evidence="14 15">
    <name type="scientific">Geodia barretti</name>
    <name type="common">Barrett's horny sponge</name>
    <dbReference type="NCBI Taxonomy" id="519541"/>
    <lineage>
        <taxon>Eukaryota</taxon>
        <taxon>Metazoa</taxon>
        <taxon>Porifera</taxon>
        <taxon>Demospongiae</taxon>
        <taxon>Heteroscleromorpha</taxon>
        <taxon>Tetractinellida</taxon>
        <taxon>Astrophorina</taxon>
        <taxon>Geodiidae</taxon>
        <taxon>Geodia</taxon>
    </lineage>
</organism>
<gene>
    <name evidence="14" type="ORF">GBAR_LOCUS11029</name>
</gene>
<accession>A0AA35WI87</accession>
<evidence type="ECO:0000256" key="9">
    <source>
        <dbReference type="ARBA" id="ARBA00022801"/>
    </source>
</evidence>
<dbReference type="NCBIfam" id="NF002747">
    <property type="entry name" value="PRK02759.1"/>
    <property type="match status" value="1"/>
</dbReference>
<dbReference type="GO" id="GO:0004636">
    <property type="term" value="F:phosphoribosyl-ATP diphosphatase activity"/>
    <property type="evidence" value="ECO:0007669"/>
    <property type="project" value="UniProtKB-EC"/>
</dbReference>
<dbReference type="InterPro" id="IPR021130">
    <property type="entry name" value="PRib-ATP_PPHydrolase-like"/>
</dbReference>
<comment type="catalytic activity">
    <reaction evidence="2">
        <text>1-(5-phospho-beta-D-ribosyl)-ATP + H2O = 1-(5-phospho-beta-D-ribosyl)-5'-AMP + diphosphate + H(+)</text>
        <dbReference type="Rhea" id="RHEA:22828"/>
        <dbReference type="ChEBI" id="CHEBI:15377"/>
        <dbReference type="ChEBI" id="CHEBI:15378"/>
        <dbReference type="ChEBI" id="CHEBI:33019"/>
        <dbReference type="ChEBI" id="CHEBI:59457"/>
        <dbReference type="ChEBI" id="CHEBI:73183"/>
        <dbReference type="EC" id="3.6.1.31"/>
    </reaction>
</comment>
<comment type="pathway">
    <text evidence="3">Amino-acid biosynthesis; L-histidine biosynthesis; L-histidine from 5-phospho-alpha-D-ribose 1-diphosphate: step 3/9.</text>
</comment>
<protein>
    <submittedName>
        <fullName evidence="14">Histidine biosynthesis bifunctional protein HisIE</fullName>
    </submittedName>
</protein>
<dbReference type="HAMAP" id="MF_01020">
    <property type="entry name" value="HisE"/>
    <property type="match status" value="1"/>
</dbReference>
<evidence type="ECO:0000256" key="1">
    <source>
        <dbReference type="ARBA" id="ARBA00000024"/>
    </source>
</evidence>
<keyword evidence="11" id="KW-0368">Histidine biosynthesis</keyword>
<evidence type="ECO:0000256" key="4">
    <source>
        <dbReference type="ARBA" id="ARBA00005204"/>
    </source>
</evidence>
<feature type="domain" description="Phosphoribosyl-AMP cyclohydrolase" evidence="13">
    <location>
        <begin position="30"/>
        <end position="103"/>
    </location>
</feature>
<keyword evidence="12" id="KW-0511">Multifunctional enzyme</keyword>
<dbReference type="Pfam" id="PF01502">
    <property type="entry name" value="PRA-CH"/>
    <property type="match status" value="1"/>
</dbReference>
<keyword evidence="9" id="KW-0378">Hydrolase</keyword>
<evidence type="ECO:0000256" key="10">
    <source>
        <dbReference type="ARBA" id="ARBA00022840"/>
    </source>
</evidence>
<dbReference type="Gene3D" id="3.10.20.810">
    <property type="entry name" value="Phosphoribosyl-AMP cyclohydrolase"/>
    <property type="match status" value="1"/>
</dbReference>
<evidence type="ECO:0000256" key="11">
    <source>
        <dbReference type="ARBA" id="ARBA00023102"/>
    </source>
</evidence>
<dbReference type="Pfam" id="PF01503">
    <property type="entry name" value="PRA-PH"/>
    <property type="match status" value="1"/>
</dbReference>
<reference evidence="14" key="1">
    <citation type="submission" date="2023-03" db="EMBL/GenBank/DDBJ databases">
        <authorList>
            <person name="Steffen K."/>
            <person name="Cardenas P."/>
        </authorList>
    </citation>
    <scope>NUCLEOTIDE SEQUENCE</scope>
</reference>
<name>A0AA35WI87_GEOBA</name>
<sequence>MEERMSEVKLDDKGLVPAIAQDINTGQVLMLGYMNPGSLKRTVEGTQVWFYSRSQEDLWHKGEVSGNYLNLREWYVDCDADTILLKVDPDGPACHTGEVSCFYTRMDDLPDEYTNTEGGPRVLDELFAVIKDRQREMPEGSYTAKLLSEGPSRVGQKVIEEAGEAALAAATGETDNLPAEIADLLYHTLTLMASVGVSPNAVWEELRARRG</sequence>
<proteinExistence type="inferred from homology"/>
<dbReference type="AlphaFoldDB" id="A0AA35WI87"/>
<evidence type="ECO:0000256" key="2">
    <source>
        <dbReference type="ARBA" id="ARBA00001460"/>
    </source>
</evidence>
<dbReference type="CDD" id="cd11534">
    <property type="entry name" value="NTP-PPase_HisIE_like"/>
    <property type="match status" value="1"/>
</dbReference>
<keyword evidence="15" id="KW-1185">Reference proteome</keyword>
<dbReference type="GO" id="GO:0005524">
    <property type="term" value="F:ATP binding"/>
    <property type="evidence" value="ECO:0007669"/>
    <property type="project" value="UniProtKB-KW"/>
</dbReference>
<dbReference type="EMBL" id="CASHTH010001687">
    <property type="protein sequence ID" value="CAI8018221.1"/>
    <property type="molecule type" value="Genomic_DNA"/>
</dbReference>
<evidence type="ECO:0000256" key="12">
    <source>
        <dbReference type="ARBA" id="ARBA00023268"/>
    </source>
</evidence>
<dbReference type="FunFam" id="3.10.20.810:FF:000001">
    <property type="entry name" value="Histidine biosynthesis bifunctional protein HisIE"/>
    <property type="match status" value="1"/>
</dbReference>
<evidence type="ECO:0000256" key="8">
    <source>
        <dbReference type="ARBA" id="ARBA00022741"/>
    </source>
</evidence>